<organism evidence="2 3">
    <name type="scientific">Candidatus Adlerbacteria bacterium RIFCSPLOWO2_01_FULL_54_16</name>
    <dbReference type="NCBI Taxonomy" id="1797244"/>
    <lineage>
        <taxon>Bacteria</taxon>
        <taxon>Candidatus Adleribacteriota</taxon>
    </lineage>
</organism>
<keyword evidence="1" id="KW-1133">Transmembrane helix</keyword>
<sequence>MKYHRHVMQDLLAIVASIAFSVVIVQYSLVEVALAASGGGTIIASFVAGMFFTSVLTTAPAIAVLGELSLKGNFLLVALIGGAGAVVGDYFLFAFVRDRISGDVAHLLKRRALGRLHAVFRRPTFKWLLPFLGGLIIASPLPDEIGLALLGFARLTTRIFIPLSFAFNAFGIILISLVARSF</sequence>
<evidence type="ECO:0000313" key="2">
    <source>
        <dbReference type="EMBL" id="OGC87161.1"/>
    </source>
</evidence>
<evidence type="ECO:0000313" key="3">
    <source>
        <dbReference type="Proteomes" id="UP000176943"/>
    </source>
</evidence>
<proteinExistence type="predicted"/>
<comment type="caution">
    <text evidence="2">The sequence shown here is derived from an EMBL/GenBank/DDBJ whole genome shotgun (WGS) entry which is preliminary data.</text>
</comment>
<gene>
    <name evidence="2" type="ORF">A3B33_01120</name>
</gene>
<evidence type="ECO:0000256" key="1">
    <source>
        <dbReference type="SAM" id="Phobius"/>
    </source>
</evidence>
<dbReference type="Proteomes" id="UP000176943">
    <property type="component" value="Unassembled WGS sequence"/>
</dbReference>
<feature type="transmembrane region" description="Helical" evidence="1">
    <location>
        <begin position="12"/>
        <end position="30"/>
    </location>
</feature>
<feature type="transmembrane region" description="Helical" evidence="1">
    <location>
        <begin position="127"/>
        <end position="152"/>
    </location>
</feature>
<feature type="transmembrane region" description="Helical" evidence="1">
    <location>
        <begin position="42"/>
        <end position="65"/>
    </location>
</feature>
<keyword evidence="1" id="KW-0472">Membrane</keyword>
<accession>A0A1F4XZV5</accession>
<dbReference type="AlphaFoldDB" id="A0A1F4XZV5"/>
<reference evidence="2 3" key="1">
    <citation type="journal article" date="2016" name="Nat. Commun.">
        <title>Thousands of microbial genomes shed light on interconnected biogeochemical processes in an aquifer system.</title>
        <authorList>
            <person name="Anantharaman K."/>
            <person name="Brown C.T."/>
            <person name="Hug L.A."/>
            <person name="Sharon I."/>
            <person name="Castelle C.J."/>
            <person name="Probst A.J."/>
            <person name="Thomas B.C."/>
            <person name="Singh A."/>
            <person name="Wilkins M.J."/>
            <person name="Karaoz U."/>
            <person name="Brodie E.L."/>
            <person name="Williams K.H."/>
            <person name="Hubbard S.S."/>
            <person name="Banfield J.F."/>
        </authorList>
    </citation>
    <scope>NUCLEOTIDE SEQUENCE [LARGE SCALE GENOMIC DNA]</scope>
</reference>
<protein>
    <submittedName>
        <fullName evidence="2">Uncharacterized protein</fullName>
    </submittedName>
</protein>
<name>A0A1F4XZV5_9BACT</name>
<feature type="transmembrane region" description="Helical" evidence="1">
    <location>
        <begin position="74"/>
        <end position="96"/>
    </location>
</feature>
<keyword evidence="1" id="KW-0812">Transmembrane</keyword>
<feature type="transmembrane region" description="Helical" evidence="1">
    <location>
        <begin position="159"/>
        <end position="179"/>
    </location>
</feature>
<dbReference type="EMBL" id="MEWY01000006">
    <property type="protein sequence ID" value="OGC87161.1"/>
    <property type="molecule type" value="Genomic_DNA"/>
</dbReference>